<evidence type="ECO:0000256" key="5">
    <source>
        <dbReference type="ARBA" id="ARBA00023136"/>
    </source>
</evidence>
<comment type="caution">
    <text evidence="8">The sequence shown here is derived from an EMBL/GenBank/DDBJ whole genome shotgun (WGS) entry which is preliminary data.</text>
</comment>
<feature type="transmembrane region" description="Helical" evidence="6">
    <location>
        <begin position="237"/>
        <end position="257"/>
    </location>
</feature>
<feature type="transmembrane region" description="Helical" evidence="6">
    <location>
        <begin position="459"/>
        <end position="478"/>
    </location>
</feature>
<evidence type="ECO:0000313" key="8">
    <source>
        <dbReference type="EMBL" id="NLS11388.1"/>
    </source>
</evidence>
<evidence type="ECO:0000256" key="1">
    <source>
        <dbReference type="ARBA" id="ARBA00004651"/>
    </source>
</evidence>
<dbReference type="Proteomes" id="UP000535589">
    <property type="component" value="Unassembled WGS sequence"/>
</dbReference>
<evidence type="ECO:0000256" key="2">
    <source>
        <dbReference type="ARBA" id="ARBA00022475"/>
    </source>
</evidence>
<dbReference type="GO" id="GO:0005886">
    <property type="term" value="C:plasma membrane"/>
    <property type="evidence" value="ECO:0007669"/>
    <property type="project" value="UniProtKB-SubCell"/>
</dbReference>
<name>A0A7X8TMC6_9VIBR</name>
<feature type="transmembrane region" description="Helical" evidence="6">
    <location>
        <begin position="278"/>
        <end position="302"/>
    </location>
</feature>
<dbReference type="InterPro" id="IPR003838">
    <property type="entry name" value="ABC3_permease_C"/>
</dbReference>
<feature type="transmembrane region" description="Helical" evidence="6">
    <location>
        <begin position="690"/>
        <end position="709"/>
    </location>
</feature>
<keyword evidence="4 6" id="KW-1133">Transmembrane helix</keyword>
<organism evidence="8 9">
    <name type="scientific">Vibrio agarilyticus</name>
    <dbReference type="NCBI Taxonomy" id="2726741"/>
    <lineage>
        <taxon>Bacteria</taxon>
        <taxon>Pseudomonadati</taxon>
        <taxon>Pseudomonadota</taxon>
        <taxon>Gammaproteobacteria</taxon>
        <taxon>Vibrionales</taxon>
        <taxon>Vibrionaceae</taxon>
        <taxon>Vibrio</taxon>
    </lineage>
</organism>
<keyword evidence="5 6" id="KW-0472">Membrane</keyword>
<sequence>MLWPVVKALLGHYRRYPLQILLVWLGLTLGVSLLVGVTAINHHAKVSYQNGERLFNNPLPYRILPKHAANKIPQGLYIQLRRAGFHQCAPFDIRYLTAHGGVNLTLVGIDPVAMAPLSQNAQLLDILPLNLMQPPYPVMISRDLATHLSLKDGDNIVLHDGSNLGPIQIDRKDEMRGTRMMTDLSRLRSMERSSGLSLIGCAEMSSENLKELRAMLPSGITVVQNNRDEMSGLTKAFHMNLTAMGMLSFVVGLFIFYQAMSLSFVQRQPLVGIMRQMGVGGMQLAQALVIEITILVLIAWLFGNAFGVLLANQLMPAVSASLSELYDVNVGLRINLSWQASLYSFWMALAGAAISCFWPAVRLIRTQPIRLSAKLSLVRHAGREFSWQALVATGLAVAAVAVYQGPPSQELGYTLIGLMLLSVALFTPYIIWLCFNSYSYSVRWVRLRWFFSDAAASMSYRGVATMAFMLALATNVGIETMVGSFRDTTDKWLTQRLAADLYIYPNNNSAARIAKWLEEQPEVDQVWWRWQKELPSEYGSLQFVSTGANRGELTSLPVKLGIPDFWFHLHHSKSVMISESMALKKGLRPGDEIDFPEPLGPDWQIAGIYYDYGNPYHQILLSHRNWQYRFEENGDIGLGVLLNEGAKSETIKQRLEALFHMNSDYAFDNTKIHQQAMTVFDHTFKVADTLGNITLVIAVFGLFFATLAGEISRQRHIALLRCLGLSGRELIAIGGVQLLLFGLISALVAVPLGLSLAVLIVDLIIKHSFGWSLQLQVIPWEYLWTIAWAMFAIMLAGALPVLRLVKNTPMKSLRDAL</sequence>
<dbReference type="EMBL" id="JABAIK010000001">
    <property type="protein sequence ID" value="NLS11388.1"/>
    <property type="molecule type" value="Genomic_DNA"/>
</dbReference>
<keyword evidence="3 6" id="KW-0812">Transmembrane</keyword>
<dbReference type="Pfam" id="PF02687">
    <property type="entry name" value="FtsX"/>
    <property type="match status" value="2"/>
</dbReference>
<proteinExistence type="predicted"/>
<feature type="transmembrane region" description="Helical" evidence="6">
    <location>
        <begin position="343"/>
        <end position="364"/>
    </location>
</feature>
<feature type="transmembrane region" description="Helical" evidence="6">
    <location>
        <begin position="781"/>
        <end position="805"/>
    </location>
</feature>
<dbReference type="AlphaFoldDB" id="A0A7X8TMC6"/>
<evidence type="ECO:0000256" key="3">
    <source>
        <dbReference type="ARBA" id="ARBA00022692"/>
    </source>
</evidence>
<feature type="transmembrane region" description="Helical" evidence="6">
    <location>
        <begin position="21"/>
        <end position="40"/>
    </location>
</feature>
<evidence type="ECO:0000256" key="4">
    <source>
        <dbReference type="ARBA" id="ARBA00022989"/>
    </source>
</evidence>
<comment type="subcellular location">
    <subcellularLocation>
        <location evidence="1">Cell membrane</location>
        <topology evidence="1">Multi-pass membrane protein</topology>
    </subcellularLocation>
</comment>
<feature type="transmembrane region" description="Helical" evidence="6">
    <location>
        <begin position="385"/>
        <end position="403"/>
    </location>
</feature>
<reference evidence="8 9" key="1">
    <citation type="submission" date="2020-04" db="EMBL/GenBank/DDBJ databases">
        <title>Vibrio sp. SM6, a novel species isolated from seawater.</title>
        <authorList>
            <person name="Wang X."/>
        </authorList>
    </citation>
    <scope>NUCLEOTIDE SEQUENCE [LARGE SCALE GENOMIC DNA]</scope>
    <source>
        <strain evidence="8 9">SM6</strain>
    </source>
</reference>
<keyword evidence="9" id="KW-1185">Reference proteome</keyword>
<feature type="domain" description="ABC3 transporter permease C-terminal" evidence="7">
    <location>
        <begin position="245"/>
        <end position="368"/>
    </location>
</feature>
<dbReference type="InterPro" id="IPR038766">
    <property type="entry name" value="Membrane_comp_ABC_pdt"/>
</dbReference>
<protein>
    <submittedName>
        <fullName evidence="8">ABC transporter permease</fullName>
    </submittedName>
</protein>
<keyword evidence="2" id="KW-1003">Cell membrane</keyword>
<evidence type="ECO:0000259" key="7">
    <source>
        <dbReference type="Pfam" id="PF02687"/>
    </source>
</evidence>
<dbReference type="RefSeq" id="WP_168834493.1">
    <property type="nucleotide sequence ID" value="NZ_JABAIK010000001.1"/>
</dbReference>
<feature type="transmembrane region" description="Helical" evidence="6">
    <location>
        <begin position="730"/>
        <end position="761"/>
    </location>
</feature>
<accession>A0A7X8TMC6</accession>
<feature type="domain" description="ABC3 transporter permease C-terminal" evidence="7">
    <location>
        <begin position="693"/>
        <end position="808"/>
    </location>
</feature>
<gene>
    <name evidence="8" type="ORF">HGP28_00620</name>
</gene>
<evidence type="ECO:0000256" key="6">
    <source>
        <dbReference type="SAM" id="Phobius"/>
    </source>
</evidence>
<dbReference type="PANTHER" id="PTHR30287:SF2">
    <property type="entry name" value="BLL1001 PROTEIN"/>
    <property type="match status" value="1"/>
</dbReference>
<evidence type="ECO:0000313" key="9">
    <source>
        <dbReference type="Proteomes" id="UP000535589"/>
    </source>
</evidence>
<feature type="transmembrane region" description="Helical" evidence="6">
    <location>
        <begin position="415"/>
        <end position="438"/>
    </location>
</feature>
<dbReference type="PANTHER" id="PTHR30287">
    <property type="entry name" value="MEMBRANE COMPONENT OF PREDICTED ABC SUPERFAMILY METABOLITE UPTAKE TRANSPORTER"/>
    <property type="match status" value="1"/>
</dbReference>